<evidence type="ECO:0000313" key="1">
    <source>
        <dbReference type="EMBL" id="KAI3667194.1"/>
    </source>
</evidence>
<dbReference type="Proteomes" id="UP001055879">
    <property type="component" value="Linkage Group LG17"/>
</dbReference>
<gene>
    <name evidence="1" type="ORF">L6452_42243</name>
</gene>
<organism evidence="1 2">
    <name type="scientific">Arctium lappa</name>
    <name type="common">Greater burdock</name>
    <name type="synonym">Lappa major</name>
    <dbReference type="NCBI Taxonomy" id="4217"/>
    <lineage>
        <taxon>Eukaryota</taxon>
        <taxon>Viridiplantae</taxon>
        <taxon>Streptophyta</taxon>
        <taxon>Embryophyta</taxon>
        <taxon>Tracheophyta</taxon>
        <taxon>Spermatophyta</taxon>
        <taxon>Magnoliopsida</taxon>
        <taxon>eudicotyledons</taxon>
        <taxon>Gunneridae</taxon>
        <taxon>Pentapetalae</taxon>
        <taxon>asterids</taxon>
        <taxon>campanulids</taxon>
        <taxon>Asterales</taxon>
        <taxon>Asteraceae</taxon>
        <taxon>Carduoideae</taxon>
        <taxon>Cardueae</taxon>
        <taxon>Arctiinae</taxon>
        <taxon>Arctium</taxon>
    </lineage>
</organism>
<evidence type="ECO:0000313" key="2">
    <source>
        <dbReference type="Proteomes" id="UP001055879"/>
    </source>
</evidence>
<comment type="caution">
    <text evidence="1">The sequence shown here is derived from an EMBL/GenBank/DDBJ whole genome shotgun (WGS) entry which is preliminary data.</text>
</comment>
<accession>A0ACB8XI75</accession>
<reference evidence="2" key="1">
    <citation type="journal article" date="2022" name="Mol. Ecol. Resour.">
        <title>The genomes of chicory, endive, great burdock and yacon provide insights into Asteraceae palaeo-polyploidization history and plant inulin production.</title>
        <authorList>
            <person name="Fan W."/>
            <person name="Wang S."/>
            <person name="Wang H."/>
            <person name="Wang A."/>
            <person name="Jiang F."/>
            <person name="Liu H."/>
            <person name="Zhao H."/>
            <person name="Xu D."/>
            <person name="Zhang Y."/>
        </authorList>
    </citation>
    <scope>NUCLEOTIDE SEQUENCE [LARGE SCALE GENOMIC DNA]</scope>
    <source>
        <strain evidence="2">cv. Niubang</strain>
    </source>
</reference>
<keyword evidence="2" id="KW-1185">Reference proteome</keyword>
<sequence>MSEEVEHSDSDSDDDINAFNKSLALITHQFNKKFGKKVFEGRREDEERRGNPERRFQKTDYQQEPRSTPHSDQKGIHFTNHDSTQQSRSQQSFQPRYPQPQRYFKPQPQAQKTESDPALPSNQNDGRCFRCGKPDHYSANCRGRLIKDEDYYKNMYKYNVKERVLVAEMEDWLSDSTSDGEEEPTNLCGMAFTDDQNDESSEDYSEQVNSPSTSDSELELDVINLTDEFQILKQKLDDEKEKRKQLTKDLNFYKREKDLLESEKREISVEKSELEENQKQKEKSFLSKFKELEKVLKVKEEEVKRSEYERLNSIALSKFFQKEREILHQTLERKKLKIKKILDAQDVHIKINSQMDTQGLGFNELDPFTGLKKTSLSSTFCKGKVQSSDCPSLDNFKRIKTSERSKTRALNFKNVAYSEVQNFPNSILKIEKETSEVFFTKPQSNDPKEIFKFNAFIKDESETSEQSTSEASTSEDEPQSSLNPDAPLYSLFSNECIRTTFEEDIKRINQENIIADLKRKESMKRIIKVSRPKKIEKPSEVVISGKAERVFLDSDSESDPEVDEQIFYRPEEVIHKKIDTIGSGILNILISVLKNKPKIPICHDFAEMCLKAKTSLELEKELQEKEKNKTITSQLYTYNPIKFTPGQKGKWQEINHSDPVCAVSNKEKRMFLNKRRQLEKKAVSQARRKEVVRNTCNIPSTNSKRNHNVSNAFNEMNSFASTSFCSVKCNCIQLLIKLKNHFRGSHCFLHQSLNKNSETKPQKKKDNTAKTSKDEKEKFQKYNQKSNKIGPIMRWVPKKI</sequence>
<reference evidence="1 2" key="2">
    <citation type="journal article" date="2022" name="Mol. Ecol. Resour.">
        <title>The genomes of chicory, endive, great burdock and yacon provide insights into Asteraceae paleo-polyploidization history and plant inulin production.</title>
        <authorList>
            <person name="Fan W."/>
            <person name="Wang S."/>
            <person name="Wang H."/>
            <person name="Wang A."/>
            <person name="Jiang F."/>
            <person name="Liu H."/>
            <person name="Zhao H."/>
            <person name="Xu D."/>
            <person name="Zhang Y."/>
        </authorList>
    </citation>
    <scope>NUCLEOTIDE SEQUENCE [LARGE SCALE GENOMIC DNA]</scope>
    <source>
        <strain evidence="2">cv. Niubang</strain>
    </source>
</reference>
<dbReference type="EMBL" id="CM042063">
    <property type="protein sequence ID" value="KAI3667194.1"/>
    <property type="molecule type" value="Genomic_DNA"/>
</dbReference>
<protein>
    <submittedName>
        <fullName evidence="1">Uncharacterized protein</fullName>
    </submittedName>
</protein>
<name>A0ACB8XI75_ARCLA</name>
<proteinExistence type="predicted"/>